<gene>
    <name evidence="1" type="ORF">GCM10011354_33620</name>
</gene>
<dbReference type="OrthoDB" id="508483at2"/>
<keyword evidence="2" id="KW-1185">Reference proteome</keyword>
<protein>
    <submittedName>
        <fullName evidence="1">Uncharacterized protein</fullName>
    </submittedName>
</protein>
<evidence type="ECO:0000313" key="1">
    <source>
        <dbReference type="EMBL" id="GGI09347.1"/>
    </source>
</evidence>
<comment type="caution">
    <text evidence="1">The sequence shown here is derived from an EMBL/GenBank/DDBJ whole genome shotgun (WGS) entry which is preliminary data.</text>
</comment>
<reference evidence="1" key="2">
    <citation type="submission" date="2020-09" db="EMBL/GenBank/DDBJ databases">
        <authorList>
            <person name="Sun Q."/>
            <person name="Zhou Y."/>
        </authorList>
    </citation>
    <scope>NUCLEOTIDE SEQUENCE</scope>
    <source>
        <strain evidence="1">CGMCC 1.14988</strain>
    </source>
</reference>
<evidence type="ECO:0000313" key="2">
    <source>
        <dbReference type="Proteomes" id="UP000650511"/>
    </source>
</evidence>
<dbReference type="RefSeq" id="WP_130648833.1">
    <property type="nucleotide sequence ID" value="NZ_BMHA01000015.1"/>
</dbReference>
<proteinExistence type="predicted"/>
<organism evidence="1 2">
    <name type="scientific">Egicoccus halophilus</name>
    <dbReference type="NCBI Taxonomy" id="1670830"/>
    <lineage>
        <taxon>Bacteria</taxon>
        <taxon>Bacillati</taxon>
        <taxon>Actinomycetota</taxon>
        <taxon>Nitriliruptoria</taxon>
        <taxon>Egicoccales</taxon>
        <taxon>Egicoccaceae</taxon>
        <taxon>Egicoccus</taxon>
    </lineage>
</organism>
<reference evidence="1" key="1">
    <citation type="journal article" date="2014" name="Int. J. Syst. Evol. Microbiol.">
        <title>Complete genome sequence of Corynebacterium casei LMG S-19264T (=DSM 44701T), isolated from a smear-ripened cheese.</title>
        <authorList>
            <consortium name="US DOE Joint Genome Institute (JGI-PGF)"/>
            <person name="Walter F."/>
            <person name="Albersmeier A."/>
            <person name="Kalinowski J."/>
            <person name="Ruckert C."/>
        </authorList>
    </citation>
    <scope>NUCLEOTIDE SEQUENCE</scope>
    <source>
        <strain evidence="1">CGMCC 1.14988</strain>
    </source>
</reference>
<dbReference type="Proteomes" id="UP000650511">
    <property type="component" value="Unassembled WGS sequence"/>
</dbReference>
<dbReference type="EMBL" id="BMHA01000015">
    <property type="protein sequence ID" value="GGI09347.1"/>
    <property type="molecule type" value="Genomic_DNA"/>
</dbReference>
<accession>A0A8J3EZ73</accession>
<dbReference type="AlphaFoldDB" id="A0A8J3EZ73"/>
<sequence length="227" mass="25153">MPIPDGIFLGNGARTDDAPESPGVYAWFVHTRPGREDWDKAPSVGGENVGQQRFIAFLRALMRPHSDETLTVSMQGSFGQQWTGEVRTGIDESDMPEDGDRYLSVVSQDAQQRRRLLEAAHMLTPIFSPPIYIGATDRPLRTRLTEHMVELDRLTSGSADGGDGASTTTEGKFAIRAALADLAPESLTYACMPMLPVAGESPEQFRRLVFSLEHYLNRSWRPSMGRK</sequence>
<name>A0A8J3EZ73_9ACTN</name>